<dbReference type="Proteomes" id="UP000550707">
    <property type="component" value="Unassembled WGS sequence"/>
</dbReference>
<evidence type="ECO:0000313" key="3">
    <source>
        <dbReference type="Proteomes" id="UP000550707"/>
    </source>
</evidence>
<gene>
    <name evidence="2" type="ORF">HJG59_002913</name>
</gene>
<feature type="region of interest" description="Disordered" evidence="1">
    <location>
        <begin position="137"/>
        <end position="181"/>
    </location>
</feature>
<reference evidence="2 3" key="1">
    <citation type="journal article" date="2020" name="Nature">
        <title>Six reference-quality genomes reveal evolution of bat adaptations.</title>
        <authorList>
            <person name="Jebb D."/>
            <person name="Huang Z."/>
            <person name="Pippel M."/>
            <person name="Hughes G.M."/>
            <person name="Lavrichenko K."/>
            <person name="Devanna P."/>
            <person name="Winkler S."/>
            <person name="Jermiin L.S."/>
            <person name="Skirmuntt E.C."/>
            <person name="Katzourakis A."/>
            <person name="Burkitt-Gray L."/>
            <person name="Ray D.A."/>
            <person name="Sullivan K.A.M."/>
            <person name="Roscito J.G."/>
            <person name="Kirilenko B.M."/>
            <person name="Davalos L.M."/>
            <person name="Corthals A.P."/>
            <person name="Power M.L."/>
            <person name="Jones G."/>
            <person name="Ransome R.D."/>
            <person name="Dechmann D.K.N."/>
            <person name="Locatelli A.G."/>
            <person name="Puechmaille S.J."/>
            <person name="Fedrigo O."/>
            <person name="Jarvis E.D."/>
            <person name="Hiller M."/>
            <person name="Vernes S.C."/>
            <person name="Myers E.W."/>
            <person name="Teeling E.C."/>
        </authorList>
    </citation>
    <scope>NUCLEOTIDE SEQUENCE [LARGE SCALE GENOMIC DNA]</scope>
    <source>
        <strain evidence="2">MMolMol1</strain>
        <tissue evidence="2">Muscle</tissue>
    </source>
</reference>
<dbReference type="InterPro" id="IPR026811">
    <property type="entry name" value="CIZ1"/>
</dbReference>
<dbReference type="PANTHER" id="PTHR15491:SF9">
    <property type="entry name" value="CIP1-INTERACTING ZINC FINGER PROTEIN"/>
    <property type="match status" value="1"/>
</dbReference>
<dbReference type="AlphaFoldDB" id="A0A7J8ED61"/>
<feature type="compositionally biased region" description="Polar residues" evidence="1">
    <location>
        <begin position="164"/>
        <end position="175"/>
    </location>
</feature>
<dbReference type="GO" id="GO:0005634">
    <property type="term" value="C:nucleus"/>
    <property type="evidence" value="ECO:0007669"/>
    <property type="project" value="TreeGrafter"/>
</dbReference>
<dbReference type="PANTHER" id="PTHR15491">
    <property type="match status" value="1"/>
</dbReference>
<proteinExistence type="predicted"/>
<keyword evidence="3" id="KW-1185">Reference proteome</keyword>
<dbReference type="EMBL" id="JACASF010000014">
    <property type="protein sequence ID" value="KAF6433109.1"/>
    <property type="molecule type" value="Genomic_DNA"/>
</dbReference>
<evidence type="ECO:0000256" key="1">
    <source>
        <dbReference type="SAM" id="MobiDB-lite"/>
    </source>
</evidence>
<name>A0A7J8ED61_MOLMO</name>
<organism evidence="2 3">
    <name type="scientific">Molossus molossus</name>
    <name type="common">Pallas' mastiff bat</name>
    <name type="synonym">Vespertilio molossus</name>
    <dbReference type="NCBI Taxonomy" id="27622"/>
    <lineage>
        <taxon>Eukaryota</taxon>
        <taxon>Metazoa</taxon>
        <taxon>Chordata</taxon>
        <taxon>Craniata</taxon>
        <taxon>Vertebrata</taxon>
        <taxon>Euteleostomi</taxon>
        <taxon>Mammalia</taxon>
        <taxon>Eutheria</taxon>
        <taxon>Laurasiatheria</taxon>
        <taxon>Chiroptera</taxon>
        <taxon>Yangochiroptera</taxon>
        <taxon>Molossidae</taxon>
        <taxon>Molossus</taxon>
    </lineage>
</organism>
<sequence length="189" mass="20554">MFNQLQQHLQQQQQLLQLQQLLQQPPPQAPLPMAISRGLPQQQPQQQFLNLQGNNSASFLNGSVLQRALLLQQLQGLDQFAMSPATYDSTGLTMPTATLGNLRSFNLATPNLTAPSLTPPQLATPNLQQFFPQATQQSLLGPPPVRVPINPSKLTLSGRAPQKQAGTPSSTTPEQLRSKAFPLQVLGPL</sequence>
<accession>A0A7J8ED61</accession>
<protein>
    <submittedName>
        <fullName evidence="2">CDKN1A interacting zinc finger protein 1</fullName>
    </submittedName>
</protein>
<evidence type="ECO:0000313" key="2">
    <source>
        <dbReference type="EMBL" id="KAF6433109.1"/>
    </source>
</evidence>
<comment type="caution">
    <text evidence="2">The sequence shown here is derived from an EMBL/GenBank/DDBJ whole genome shotgun (WGS) entry which is preliminary data.</text>
</comment>